<dbReference type="PATRIC" id="fig|1042209.11.peg.2770"/>
<name>A0A010SN71_PSEFL</name>
<dbReference type="InterPro" id="IPR027417">
    <property type="entry name" value="P-loop_NTPase"/>
</dbReference>
<dbReference type="PANTHER" id="PTHR13696">
    <property type="entry name" value="P-LOOP CONTAINING NUCLEOSIDE TRIPHOSPHATE HYDROLASE"/>
    <property type="match status" value="1"/>
</dbReference>
<dbReference type="CDD" id="cd02042">
    <property type="entry name" value="ParAB_family"/>
    <property type="match status" value="1"/>
</dbReference>
<evidence type="ECO:0000259" key="1">
    <source>
        <dbReference type="Pfam" id="PF01656"/>
    </source>
</evidence>
<dbReference type="Pfam" id="PF01656">
    <property type="entry name" value="CbiA"/>
    <property type="match status" value="1"/>
</dbReference>
<dbReference type="PANTHER" id="PTHR13696:SF96">
    <property type="entry name" value="COBQ_COBB_MIND_PARA NUCLEOTIDE BINDING DOMAIN-CONTAINING PROTEIN"/>
    <property type="match status" value="1"/>
</dbReference>
<reference evidence="2 3" key="1">
    <citation type="journal article" date="2011" name="J. Bacteriol.">
        <title>Draft genome sequence of the polycyclic aromatic hydrocarbon-degrading, genetically engineered bioluminescent bioreporter Pseudomonas fluorescens HK44.</title>
        <authorList>
            <person name="Chauhan A."/>
            <person name="Layton A.C."/>
            <person name="Williams D.E."/>
            <person name="Smartt A.E."/>
            <person name="Ripp S."/>
            <person name="Karpinets T.V."/>
            <person name="Brown S.D."/>
            <person name="Sayler G.S."/>
        </authorList>
    </citation>
    <scope>NUCLEOTIDE SEQUENCE [LARGE SCALE GENOMIC DNA]</scope>
    <source>
        <strain evidence="2 3">HK44</strain>
    </source>
</reference>
<dbReference type="InterPro" id="IPR002586">
    <property type="entry name" value="CobQ/CobB/MinD/ParA_Nub-bd_dom"/>
</dbReference>
<dbReference type="AlphaFoldDB" id="A0A010SN71"/>
<dbReference type="PIRSF" id="PIRSF009320">
    <property type="entry name" value="Nuc_binding_HP_1000"/>
    <property type="match status" value="1"/>
</dbReference>
<evidence type="ECO:0000313" key="3">
    <source>
        <dbReference type="Proteomes" id="UP000022611"/>
    </source>
</evidence>
<sequence length="213" mass="23389">MITIVGCNKGGASKTTTATNLSVGLAKRGKDVCLVDADQQRSAAKWHAEREENSNLPAITLVEKLGSIASTLRSLNEKYEHVIVDVAGRNSRELITGGMVADLIIAPHQNSQFDLDTLEELQDQLVNWRDHNPELQVRIYHTMASTNASVKEKERAEFLAYLAEFPDFQVLQSVGFSRKVYKDAACEGLSVLETGNAIAAAEINALMQEVFNV</sequence>
<evidence type="ECO:0000313" key="2">
    <source>
        <dbReference type="EMBL" id="EXF94315.1"/>
    </source>
</evidence>
<dbReference type="Proteomes" id="UP000022611">
    <property type="component" value="Unassembled WGS sequence"/>
</dbReference>
<feature type="domain" description="CobQ/CobB/MinD/ParA nucleotide binding" evidence="1">
    <location>
        <begin position="8"/>
        <end position="96"/>
    </location>
</feature>
<dbReference type="SUPFAM" id="SSF52540">
    <property type="entry name" value="P-loop containing nucleoside triphosphate hydrolases"/>
    <property type="match status" value="1"/>
</dbReference>
<dbReference type="EMBL" id="AFOY02000013">
    <property type="protein sequence ID" value="EXF94315.1"/>
    <property type="molecule type" value="Genomic_DNA"/>
</dbReference>
<gene>
    <name evidence="2" type="ORF">HK44_002135</name>
</gene>
<protein>
    <submittedName>
        <fullName evidence="2">Plasmid partitioning protein ParA</fullName>
    </submittedName>
</protein>
<dbReference type="InterPro" id="IPR050678">
    <property type="entry name" value="DNA_Partitioning_ATPase"/>
</dbReference>
<organism evidence="2 3">
    <name type="scientific">Pseudomonas fluorescens HK44</name>
    <dbReference type="NCBI Taxonomy" id="1042209"/>
    <lineage>
        <taxon>Bacteria</taxon>
        <taxon>Pseudomonadati</taxon>
        <taxon>Pseudomonadota</taxon>
        <taxon>Gammaproteobacteria</taxon>
        <taxon>Pseudomonadales</taxon>
        <taxon>Pseudomonadaceae</taxon>
        <taxon>Pseudomonas</taxon>
    </lineage>
</organism>
<dbReference type="HOGENOM" id="CLU_037612_5_4_6"/>
<proteinExistence type="predicted"/>
<dbReference type="Gene3D" id="3.40.50.300">
    <property type="entry name" value="P-loop containing nucleotide triphosphate hydrolases"/>
    <property type="match status" value="1"/>
</dbReference>
<accession>A0A010SN71</accession>
<dbReference type="RefSeq" id="WP_019692608.1">
    <property type="nucleotide sequence ID" value="NZ_AFOY02000013.1"/>
</dbReference>
<dbReference type="eggNOG" id="COG1192">
    <property type="taxonomic scope" value="Bacteria"/>
</dbReference>
<comment type="caution">
    <text evidence="2">The sequence shown here is derived from an EMBL/GenBank/DDBJ whole genome shotgun (WGS) entry which is preliminary data.</text>
</comment>
<dbReference type="OrthoDB" id="69313at2"/>